<dbReference type="PANTHER" id="PTHR12526:SF510">
    <property type="entry name" value="D-INOSITOL 3-PHOSPHATE GLYCOSYLTRANSFERASE"/>
    <property type="match status" value="1"/>
</dbReference>
<feature type="domain" description="Glycosyltransferase subfamily 4-like N-terminal" evidence="4">
    <location>
        <begin position="19"/>
        <end position="182"/>
    </location>
</feature>
<organism evidence="5 6">
    <name type="scientific">Pelomonas lactea</name>
    <dbReference type="NCBI Taxonomy" id="3299030"/>
    <lineage>
        <taxon>Bacteria</taxon>
        <taxon>Pseudomonadati</taxon>
        <taxon>Pseudomonadota</taxon>
        <taxon>Betaproteobacteria</taxon>
        <taxon>Burkholderiales</taxon>
        <taxon>Sphaerotilaceae</taxon>
        <taxon>Roseateles</taxon>
    </lineage>
</organism>
<evidence type="ECO:0000256" key="2">
    <source>
        <dbReference type="ARBA" id="ARBA00022679"/>
    </source>
</evidence>
<dbReference type="GO" id="GO:0016757">
    <property type="term" value="F:glycosyltransferase activity"/>
    <property type="evidence" value="ECO:0007669"/>
    <property type="project" value="UniProtKB-KW"/>
</dbReference>
<accession>A0ABW7GIT2</accession>
<dbReference type="PANTHER" id="PTHR12526">
    <property type="entry name" value="GLYCOSYLTRANSFERASE"/>
    <property type="match status" value="1"/>
</dbReference>
<evidence type="ECO:0000256" key="1">
    <source>
        <dbReference type="ARBA" id="ARBA00022676"/>
    </source>
</evidence>
<keyword evidence="2 5" id="KW-0808">Transferase</keyword>
<dbReference type="EMBL" id="JBIGHX010000003">
    <property type="protein sequence ID" value="MFG6461726.1"/>
    <property type="molecule type" value="Genomic_DNA"/>
</dbReference>
<feature type="domain" description="Glycosyl transferase family 1" evidence="3">
    <location>
        <begin position="204"/>
        <end position="367"/>
    </location>
</feature>
<evidence type="ECO:0000259" key="4">
    <source>
        <dbReference type="Pfam" id="PF13439"/>
    </source>
</evidence>
<keyword evidence="6" id="KW-1185">Reference proteome</keyword>
<reference evidence="5 6" key="1">
    <citation type="submission" date="2024-08" db="EMBL/GenBank/DDBJ databases">
        <authorList>
            <person name="Lu H."/>
        </authorList>
    </citation>
    <scope>NUCLEOTIDE SEQUENCE [LARGE SCALE GENOMIC DNA]</scope>
    <source>
        <strain evidence="5 6">DXS20W</strain>
    </source>
</reference>
<evidence type="ECO:0000313" key="6">
    <source>
        <dbReference type="Proteomes" id="UP001606302"/>
    </source>
</evidence>
<sequence>MNQQALNVLFVHQAAELYGSDRVLLALVEWLARHGQVHPIVVVPCEGPLIAEFRRIGVEVHVRTLAKVQRSAFTPGGLVRFLRQVAGSLSELDSVVAGRSIGAVHSNTIAVVSGAVWSRMRGVRHVWHVHEIILRPRPVARALAWLASRLSDKVACISEMVRQNLVNQCPRIARQAVVVPNGMVMSDRDREPARSQWRSAQSLEAQVVVGLVGRINAWKGQGVLVRAARRIVAADPATPLRFVIVGSPPPGQGELRDQLLQQITEAGLESHVRVLDFTPDVWPVWCGMDIAVVPSTDPEPFGMVALEAMCARRPVVAANHGGLADIVVDGETGALVRPGDDGQLAEAIQRLAADAELRQRQGEAGYDRVRNHFSLDAQGRGFRRLYEAR</sequence>
<dbReference type="InterPro" id="IPR028098">
    <property type="entry name" value="Glyco_trans_4-like_N"/>
</dbReference>
<gene>
    <name evidence="5" type="ORF">ACG04Q_09100</name>
</gene>
<name>A0ABW7GIT2_9BURK</name>
<evidence type="ECO:0000313" key="5">
    <source>
        <dbReference type="EMBL" id="MFG6461726.1"/>
    </source>
</evidence>
<dbReference type="EC" id="2.4.-.-" evidence="5"/>
<dbReference type="Gene3D" id="3.40.50.2000">
    <property type="entry name" value="Glycogen Phosphorylase B"/>
    <property type="match status" value="2"/>
</dbReference>
<keyword evidence="1 5" id="KW-0328">Glycosyltransferase</keyword>
<dbReference type="CDD" id="cd03801">
    <property type="entry name" value="GT4_PimA-like"/>
    <property type="match status" value="1"/>
</dbReference>
<dbReference type="Pfam" id="PF13439">
    <property type="entry name" value="Glyco_transf_4"/>
    <property type="match status" value="1"/>
</dbReference>
<protein>
    <submittedName>
        <fullName evidence="5">Glycosyltransferase family 4 protein</fullName>
        <ecNumber evidence="5">2.4.-.-</ecNumber>
    </submittedName>
</protein>
<dbReference type="SUPFAM" id="SSF53756">
    <property type="entry name" value="UDP-Glycosyltransferase/glycogen phosphorylase"/>
    <property type="match status" value="1"/>
</dbReference>
<comment type="caution">
    <text evidence="5">The sequence shown here is derived from an EMBL/GenBank/DDBJ whole genome shotgun (WGS) entry which is preliminary data.</text>
</comment>
<dbReference type="RefSeq" id="WP_394510591.1">
    <property type="nucleotide sequence ID" value="NZ_JBIGHX010000003.1"/>
</dbReference>
<dbReference type="Pfam" id="PF00534">
    <property type="entry name" value="Glycos_transf_1"/>
    <property type="match status" value="1"/>
</dbReference>
<evidence type="ECO:0000259" key="3">
    <source>
        <dbReference type="Pfam" id="PF00534"/>
    </source>
</evidence>
<proteinExistence type="predicted"/>
<dbReference type="Proteomes" id="UP001606302">
    <property type="component" value="Unassembled WGS sequence"/>
</dbReference>
<dbReference type="InterPro" id="IPR001296">
    <property type="entry name" value="Glyco_trans_1"/>
</dbReference>